<comment type="caution">
    <text evidence="2">The sequence shown here is derived from an EMBL/GenBank/DDBJ whole genome shotgun (WGS) entry which is preliminary data.</text>
</comment>
<evidence type="ECO:0000313" key="2">
    <source>
        <dbReference type="EMBL" id="KAF2094728.1"/>
    </source>
</evidence>
<dbReference type="InterPro" id="IPR000210">
    <property type="entry name" value="BTB/POZ_dom"/>
</dbReference>
<organism evidence="2 3">
    <name type="scientific">Rhizodiscina lignyota</name>
    <dbReference type="NCBI Taxonomy" id="1504668"/>
    <lineage>
        <taxon>Eukaryota</taxon>
        <taxon>Fungi</taxon>
        <taxon>Dikarya</taxon>
        <taxon>Ascomycota</taxon>
        <taxon>Pezizomycotina</taxon>
        <taxon>Dothideomycetes</taxon>
        <taxon>Pleosporomycetidae</taxon>
        <taxon>Aulographales</taxon>
        <taxon>Rhizodiscinaceae</taxon>
        <taxon>Rhizodiscina</taxon>
    </lineage>
</organism>
<feature type="domain" description="BTB" evidence="1">
    <location>
        <begin position="24"/>
        <end position="90"/>
    </location>
</feature>
<evidence type="ECO:0000313" key="3">
    <source>
        <dbReference type="Proteomes" id="UP000799772"/>
    </source>
</evidence>
<sequence>MDQRPVQSPLLTNNPHNGIILTGGVIQLLIGPEKHSFLVHESVLRKSSTFFRNRLKEEWRRKKANKPHEIINLPHEKKDVVELYLQWLYSEQSIHYIRTSPADDRRDPSRLHDAREFRLLYGLYCFANMVQDRHAKNATIKGFIDRIIISKSFPSDLAESLVTDGLESSPLWRLLVDMYAYFGSRDCVPIATHGQPRDWNHAPVQFWKDVLEVTWKMHASCNHSQYCPWEEDPKWYYERTEDDQVASSGRG</sequence>
<dbReference type="InterPro" id="IPR011333">
    <property type="entry name" value="SKP1/BTB/POZ_sf"/>
</dbReference>
<dbReference type="Proteomes" id="UP000799772">
    <property type="component" value="Unassembled WGS sequence"/>
</dbReference>
<dbReference type="CDD" id="cd18186">
    <property type="entry name" value="BTB_POZ_ZBTB_KLHL-like"/>
    <property type="match status" value="1"/>
</dbReference>
<dbReference type="AlphaFoldDB" id="A0A9P4I777"/>
<dbReference type="SUPFAM" id="SSF54695">
    <property type="entry name" value="POZ domain"/>
    <property type="match status" value="1"/>
</dbReference>
<keyword evidence="3" id="KW-1185">Reference proteome</keyword>
<dbReference type="EMBL" id="ML978133">
    <property type="protein sequence ID" value="KAF2094728.1"/>
    <property type="molecule type" value="Genomic_DNA"/>
</dbReference>
<dbReference type="PANTHER" id="PTHR47843:SF2">
    <property type="entry name" value="BTB DOMAIN-CONTAINING PROTEIN"/>
    <property type="match status" value="1"/>
</dbReference>
<protein>
    <recommendedName>
        <fullName evidence="1">BTB domain-containing protein</fullName>
    </recommendedName>
</protein>
<accession>A0A9P4I777</accession>
<gene>
    <name evidence="2" type="ORF">NA57DRAFT_60146</name>
</gene>
<name>A0A9P4I777_9PEZI</name>
<dbReference type="PROSITE" id="PS50097">
    <property type="entry name" value="BTB"/>
    <property type="match status" value="1"/>
</dbReference>
<proteinExistence type="predicted"/>
<evidence type="ECO:0000259" key="1">
    <source>
        <dbReference type="PROSITE" id="PS50097"/>
    </source>
</evidence>
<dbReference type="OrthoDB" id="194443at2759"/>
<dbReference type="Gene3D" id="3.30.710.10">
    <property type="entry name" value="Potassium Channel Kv1.1, Chain A"/>
    <property type="match status" value="1"/>
</dbReference>
<reference evidence="2" key="1">
    <citation type="journal article" date="2020" name="Stud. Mycol.">
        <title>101 Dothideomycetes genomes: a test case for predicting lifestyles and emergence of pathogens.</title>
        <authorList>
            <person name="Haridas S."/>
            <person name="Albert R."/>
            <person name="Binder M."/>
            <person name="Bloem J."/>
            <person name="Labutti K."/>
            <person name="Salamov A."/>
            <person name="Andreopoulos B."/>
            <person name="Baker S."/>
            <person name="Barry K."/>
            <person name="Bills G."/>
            <person name="Bluhm B."/>
            <person name="Cannon C."/>
            <person name="Castanera R."/>
            <person name="Culley D."/>
            <person name="Daum C."/>
            <person name="Ezra D."/>
            <person name="Gonzalez J."/>
            <person name="Henrissat B."/>
            <person name="Kuo A."/>
            <person name="Liang C."/>
            <person name="Lipzen A."/>
            <person name="Lutzoni F."/>
            <person name="Magnuson J."/>
            <person name="Mondo S."/>
            <person name="Nolan M."/>
            <person name="Ohm R."/>
            <person name="Pangilinan J."/>
            <person name="Park H.-J."/>
            <person name="Ramirez L."/>
            <person name="Alfaro M."/>
            <person name="Sun H."/>
            <person name="Tritt A."/>
            <person name="Yoshinaga Y."/>
            <person name="Zwiers L.-H."/>
            <person name="Turgeon B."/>
            <person name="Goodwin S."/>
            <person name="Spatafora J."/>
            <person name="Crous P."/>
            <person name="Grigoriev I."/>
        </authorList>
    </citation>
    <scope>NUCLEOTIDE SEQUENCE</scope>
    <source>
        <strain evidence="2">CBS 133067</strain>
    </source>
</reference>
<dbReference type="PANTHER" id="PTHR47843">
    <property type="entry name" value="BTB DOMAIN-CONTAINING PROTEIN-RELATED"/>
    <property type="match status" value="1"/>
</dbReference>